<dbReference type="GeneID" id="85443685"/>
<dbReference type="RefSeq" id="XP_060407138.1">
    <property type="nucleotide sequence ID" value="XM_060559445.1"/>
</dbReference>
<dbReference type="Pfam" id="PF00264">
    <property type="entry name" value="Tyrosinase"/>
    <property type="match status" value="1"/>
</dbReference>
<organism evidence="2 3">
    <name type="scientific">Colletotrichum navitas</name>
    <dbReference type="NCBI Taxonomy" id="681940"/>
    <lineage>
        <taxon>Eukaryota</taxon>
        <taxon>Fungi</taxon>
        <taxon>Dikarya</taxon>
        <taxon>Ascomycota</taxon>
        <taxon>Pezizomycotina</taxon>
        <taxon>Sordariomycetes</taxon>
        <taxon>Hypocreomycetidae</taxon>
        <taxon>Glomerellales</taxon>
        <taxon>Glomerellaceae</taxon>
        <taxon>Colletotrichum</taxon>
        <taxon>Colletotrichum graminicola species complex</taxon>
    </lineage>
</organism>
<evidence type="ECO:0000313" key="3">
    <source>
        <dbReference type="Proteomes" id="UP001230504"/>
    </source>
</evidence>
<proteinExistence type="predicted"/>
<protein>
    <recommendedName>
        <fullName evidence="1">Tyrosinase copper-binding domain-containing protein</fullName>
    </recommendedName>
</protein>
<dbReference type="GO" id="GO:0016491">
    <property type="term" value="F:oxidoreductase activity"/>
    <property type="evidence" value="ECO:0007669"/>
    <property type="project" value="InterPro"/>
</dbReference>
<sequence>MEKPEENIQVSLFIRALQLLYNEDYTKTLSYFQIAGIHGYPGSVRWDNSAGPTHLSKDNKEHFIYCTHNLLTFPTWHRPYMALFEVYTSCFC</sequence>
<gene>
    <name evidence="2" type="ORF">LY79DRAFT_573199</name>
</gene>
<name>A0AAD8UYE9_9PEZI</name>
<dbReference type="Proteomes" id="UP001230504">
    <property type="component" value="Unassembled WGS sequence"/>
</dbReference>
<dbReference type="PROSITE" id="PS00497">
    <property type="entry name" value="TYROSINASE_1"/>
    <property type="match status" value="1"/>
</dbReference>
<feature type="domain" description="Tyrosinase copper-binding" evidence="1">
    <location>
        <begin position="68"/>
        <end position="85"/>
    </location>
</feature>
<evidence type="ECO:0000313" key="2">
    <source>
        <dbReference type="EMBL" id="KAK1565881.1"/>
    </source>
</evidence>
<dbReference type="AlphaFoldDB" id="A0AAD8UYE9"/>
<dbReference type="Gene3D" id="1.10.1280.10">
    <property type="entry name" value="Di-copper center containing domain from catechol oxidase"/>
    <property type="match status" value="1"/>
</dbReference>
<comment type="caution">
    <text evidence="2">The sequence shown here is derived from an EMBL/GenBank/DDBJ whole genome shotgun (WGS) entry which is preliminary data.</text>
</comment>
<accession>A0AAD8UYE9</accession>
<reference evidence="2" key="1">
    <citation type="submission" date="2021-06" db="EMBL/GenBank/DDBJ databases">
        <title>Comparative genomics, transcriptomics and evolutionary studies reveal genomic signatures of adaptation to plant cell wall in hemibiotrophic fungi.</title>
        <authorList>
            <consortium name="DOE Joint Genome Institute"/>
            <person name="Baroncelli R."/>
            <person name="Diaz J.F."/>
            <person name="Benocci T."/>
            <person name="Peng M."/>
            <person name="Battaglia E."/>
            <person name="Haridas S."/>
            <person name="Andreopoulos W."/>
            <person name="Labutti K."/>
            <person name="Pangilinan J."/>
            <person name="Floch G.L."/>
            <person name="Makela M.R."/>
            <person name="Henrissat B."/>
            <person name="Grigoriev I.V."/>
            <person name="Crouch J.A."/>
            <person name="De Vries R.P."/>
            <person name="Sukno S.A."/>
            <person name="Thon M.R."/>
        </authorList>
    </citation>
    <scope>NUCLEOTIDE SEQUENCE</scope>
    <source>
        <strain evidence="2">CBS 125086</strain>
    </source>
</reference>
<dbReference type="InterPro" id="IPR008922">
    <property type="entry name" value="Di-copper_centre_dom_sf"/>
</dbReference>
<dbReference type="SUPFAM" id="SSF48056">
    <property type="entry name" value="Di-copper centre-containing domain"/>
    <property type="match status" value="1"/>
</dbReference>
<evidence type="ECO:0000259" key="1">
    <source>
        <dbReference type="PROSITE" id="PS00497"/>
    </source>
</evidence>
<keyword evidence="3" id="KW-1185">Reference proteome</keyword>
<dbReference type="InterPro" id="IPR002227">
    <property type="entry name" value="Tyrosinase_Cu-bd"/>
</dbReference>
<dbReference type="EMBL" id="JAHLJV010000182">
    <property type="protein sequence ID" value="KAK1565881.1"/>
    <property type="molecule type" value="Genomic_DNA"/>
</dbReference>